<organism evidence="6 7">
    <name type="scientific">Reticulibacter mediterranei</name>
    <dbReference type="NCBI Taxonomy" id="2778369"/>
    <lineage>
        <taxon>Bacteria</taxon>
        <taxon>Bacillati</taxon>
        <taxon>Chloroflexota</taxon>
        <taxon>Ktedonobacteria</taxon>
        <taxon>Ktedonobacterales</taxon>
        <taxon>Reticulibacteraceae</taxon>
        <taxon>Reticulibacter</taxon>
    </lineage>
</organism>
<evidence type="ECO:0000313" key="7">
    <source>
        <dbReference type="Proteomes" id="UP000597444"/>
    </source>
</evidence>
<keyword evidence="7" id="KW-1185">Reference proteome</keyword>
<dbReference type="Pfam" id="PF10343">
    <property type="entry name" value="Q_salvage"/>
    <property type="match status" value="1"/>
</dbReference>
<dbReference type="InterPro" id="IPR019438">
    <property type="entry name" value="Q_salvage"/>
</dbReference>
<evidence type="ECO:0000256" key="5">
    <source>
        <dbReference type="ARBA" id="ARBA00048204"/>
    </source>
</evidence>
<evidence type="ECO:0000313" key="6">
    <source>
        <dbReference type="EMBL" id="GHO91250.1"/>
    </source>
</evidence>
<dbReference type="AlphaFoldDB" id="A0A8J3IEX0"/>
<dbReference type="Proteomes" id="UP000597444">
    <property type="component" value="Unassembled WGS sequence"/>
</dbReference>
<dbReference type="RefSeq" id="WP_220202154.1">
    <property type="nucleotide sequence ID" value="NZ_BNJK01000001.1"/>
</dbReference>
<proteinExistence type="inferred from homology"/>
<evidence type="ECO:0000256" key="1">
    <source>
        <dbReference type="ARBA" id="ARBA00022801"/>
    </source>
</evidence>
<name>A0A8J3IEX0_9CHLR</name>
<comment type="caution">
    <text evidence="6">The sequence shown here is derived from an EMBL/GenBank/DDBJ whole genome shotgun (WGS) entry which is preliminary data.</text>
</comment>
<evidence type="ECO:0000256" key="2">
    <source>
        <dbReference type="ARBA" id="ARBA00035119"/>
    </source>
</evidence>
<comment type="similarity">
    <text evidence="2">Belongs to the QNG1 protein family.</text>
</comment>
<dbReference type="PANTHER" id="PTHR21314:SF0">
    <property type="entry name" value="QUEUOSINE 5'-PHOSPHATE N-GLYCOSYLASE_HYDROLASE"/>
    <property type="match status" value="1"/>
</dbReference>
<accession>A0A8J3IEX0</accession>
<sequence>MVDIATSYDADDEDLYSLPAYDPAGIFSSTRVVLELGEHVWINQNQVESLAQRWLQEEQEAENRSNEALWDARYHFHDGSERTVNWLLLLDALNFCFWAEKDQPRWTIDYQGETLNGYWAEAAALKRAVEEGLPLWDAEYLSTISNETIAQIFRGTQTIPLLEQRGNNAREVGRILLERFDGQFTRALEQANHNAVELALLLANTFPSFHDVASYRQHEIRFFKRAQICAADLHHAFGGKEWGNLADLDKLTAFADYKLPQVLRHYNVLEYCPPLAEQVDNQELITAGSEEEIEIRAATIWACELLRRRLSSQGHMVNAAEIDQKLWLLGQHSTDMRPYHRTRTIYY</sequence>
<comment type="catalytic activity">
    <reaction evidence="5">
        <text>queuosine 5'-phosphate + H2O = queuine + D-ribose 5-phosphate</text>
        <dbReference type="Rhea" id="RHEA:75387"/>
        <dbReference type="ChEBI" id="CHEBI:15377"/>
        <dbReference type="ChEBI" id="CHEBI:17433"/>
        <dbReference type="ChEBI" id="CHEBI:78346"/>
        <dbReference type="ChEBI" id="CHEBI:194371"/>
    </reaction>
    <physiologicalReaction direction="left-to-right" evidence="5">
        <dbReference type="Rhea" id="RHEA:75388"/>
    </physiologicalReaction>
</comment>
<keyword evidence="1" id="KW-0378">Hydrolase</keyword>
<dbReference type="EMBL" id="BNJK01000001">
    <property type="protein sequence ID" value="GHO91250.1"/>
    <property type="molecule type" value="Genomic_DNA"/>
</dbReference>
<gene>
    <name evidence="6" type="ORF">KSF_012980</name>
</gene>
<dbReference type="PANTHER" id="PTHR21314">
    <property type="entry name" value="QUEUOSINE 5'-PHOSPHATE N-GLYCOSYLASE_HYDROLASE-RELATED"/>
    <property type="match status" value="1"/>
</dbReference>
<dbReference type="GO" id="GO:0006400">
    <property type="term" value="P:tRNA modification"/>
    <property type="evidence" value="ECO:0007669"/>
    <property type="project" value="TreeGrafter"/>
</dbReference>
<protein>
    <recommendedName>
        <fullName evidence="3">Queuosine 5'-phosphate N-glycosylase/hydrolase</fullName>
    </recommendedName>
    <alternativeName>
        <fullName evidence="4">Queuosine-nucleotide N-glycosylase/hydrolase</fullName>
    </alternativeName>
</protein>
<evidence type="ECO:0000256" key="3">
    <source>
        <dbReference type="ARBA" id="ARBA00035306"/>
    </source>
</evidence>
<evidence type="ECO:0000256" key="4">
    <source>
        <dbReference type="ARBA" id="ARBA00035393"/>
    </source>
</evidence>
<reference evidence="6" key="1">
    <citation type="submission" date="2020-10" db="EMBL/GenBank/DDBJ databases">
        <title>Taxonomic study of unclassified bacteria belonging to the class Ktedonobacteria.</title>
        <authorList>
            <person name="Yabe S."/>
            <person name="Wang C.M."/>
            <person name="Zheng Y."/>
            <person name="Sakai Y."/>
            <person name="Cavaletti L."/>
            <person name="Monciardini P."/>
            <person name="Donadio S."/>
        </authorList>
    </citation>
    <scope>NUCLEOTIDE SEQUENCE</scope>
    <source>
        <strain evidence="6">ID150040</strain>
    </source>
</reference>
<dbReference type="GO" id="GO:0016787">
    <property type="term" value="F:hydrolase activity"/>
    <property type="evidence" value="ECO:0007669"/>
    <property type="project" value="UniProtKB-KW"/>
</dbReference>